<dbReference type="AlphaFoldDB" id="A0A5Q3QBC2"/>
<evidence type="ECO:0000259" key="1">
    <source>
        <dbReference type="Pfam" id="PF12697"/>
    </source>
</evidence>
<dbReference type="KEGG" id="sace:GIY23_04575"/>
<dbReference type="SUPFAM" id="SSF53474">
    <property type="entry name" value="alpha/beta-Hydrolases"/>
    <property type="match status" value="1"/>
</dbReference>
<sequence length="314" mass="33883">MAVRTLDRSSVFTTSDGVRLHVSDTGPDAAPVTVVFLHGWTLDLATWDTVCGQLDEGLRLLRFDLRGHGRSQPAPPETATIERCALDLAELIDERVPTGPIVLAGHSMGAMTIMALAEGRADLFAERIAGVALVATSGGGLGLSRATFGLPGPLGKASTSVQRGLQRWLAGNEHSRLLRDSRTMRPGVRWLLFGKRARRADVAATAESLACCHPRSMGQFRESLATHERLERIEALRSVPTVVLAGLSDRLTPYPHARRLARALPEAELLVHADAGHMLPLERGDAVAARISDLVRRVWPDESARAGTDLNDPT</sequence>
<accession>A0A5Q3QBC2</accession>
<evidence type="ECO:0000313" key="3">
    <source>
        <dbReference type="Proteomes" id="UP000371041"/>
    </source>
</evidence>
<keyword evidence="2" id="KW-0378">Hydrolase</keyword>
<dbReference type="InterPro" id="IPR029058">
    <property type="entry name" value="AB_hydrolase_fold"/>
</dbReference>
<protein>
    <submittedName>
        <fullName evidence="2">Alpha/beta fold hydrolase</fullName>
    </submittedName>
</protein>
<reference evidence="3" key="1">
    <citation type="submission" date="2019-11" db="EMBL/GenBank/DDBJ databases">
        <title>The complete genome sequence of Saccharopolyspora sp. E2A.</title>
        <authorList>
            <person name="Zhang G."/>
        </authorList>
    </citation>
    <scope>NUCLEOTIDE SEQUENCE [LARGE SCALE GENOMIC DNA]</scope>
    <source>
        <strain evidence="3">E2A</strain>
    </source>
</reference>
<dbReference type="Gene3D" id="3.40.50.1820">
    <property type="entry name" value="alpha/beta hydrolase"/>
    <property type="match status" value="1"/>
</dbReference>
<evidence type="ECO:0000313" key="2">
    <source>
        <dbReference type="EMBL" id="QGK68909.1"/>
    </source>
</evidence>
<dbReference type="InterPro" id="IPR000073">
    <property type="entry name" value="AB_hydrolase_1"/>
</dbReference>
<organism evidence="2 3">
    <name type="scientific">Allosaccharopolyspora coralli</name>
    <dbReference type="NCBI Taxonomy" id="2665642"/>
    <lineage>
        <taxon>Bacteria</taxon>
        <taxon>Bacillati</taxon>
        <taxon>Actinomycetota</taxon>
        <taxon>Actinomycetes</taxon>
        <taxon>Pseudonocardiales</taxon>
        <taxon>Pseudonocardiaceae</taxon>
        <taxon>Allosaccharopolyspora</taxon>
    </lineage>
</organism>
<proteinExistence type="predicted"/>
<gene>
    <name evidence="2" type="ORF">GIY23_04575</name>
</gene>
<dbReference type="Pfam" id="PF12697">
    <property type="entry name" value="Abhydrolase_6"/>
    <property type="match status" value="1"/>
</dbReference>
<dbReference type="InterPro" id="IPR050471">
    <property type="entry name" value="AB_hydrolase"/>
</dbReference>
<dbReference type="GO" id="GO:0016787">
    <property type="term" value="F:hydrolase activity"/>
    <property type="evidence" value="ECO:0007669"/>
    <property type="project" value="UniProtKB-KW"/>
</dbReference>
<dbReference type="RefSeq" id="WP_154075512.1">
    <property type="nucleotide sequence ID" value="NZ_CP045929.1"/>
</dbReference>
<dbReference type="EMBL" id="CP045929">
    <property type="protein sequence ID" value="QGK68909.1"/>
    <property type="molecule type" value="Genomic_DNA"/>
</dbReference>
<dbReference type="Proteomes" id="UP000371041">
    <property type="component" value="Chromosome"/>
</dbReference>
<feature type="domain" description="AB hydrolase-1" evidence="1">
    <location>
        <begin position="34"/>
        <end position="289"/>
    </location>
</feature>
<dbReference type="PANTHER" id="PTHR43433">
    <property type="entry name" value="HYDROLASE, ALPHA/BETA FOLD FAMILY PROTEIN"/>
    <property type="match status" value="1"/>
</dbReference>
<name>A0A5Q3QBC2_9PSEU</name>
<keyword evidence="3" id="KW-1185">Reference proteome</keyword>
<dbReference type="PANTHER" id="PTHR43433:SF5">
    <property type="entry name" value="AB HYDROLASE-1 DOMAIN-CONTAINING PROTEIN"/>
    <property type="match status" value="1"/>
</dbReference>